<feature type="domain" description="Fe-containing alcohol dehydrogenase-like C-terminal" evidence="11">
    <location>
        <begin position="658"/>
        <end position="865"/>
    </location>
</feature>
<dbReference type="NCBIfam" id="NF010378">
    <property type="entry name" value="PRK13805.1"/>
    <property type="match status" value="1"/>
</dbReference>
<dbReference type="InterPro" id="IPR015590">
    <property type="entry name" value="Aldehyde_DH_dom"/>
</dbReference>
<dbReference type="PANTHER" id="PTHR11496:SF83">
    <property type="entry name" value="HYDROXYACID-OXOACID TRANSHYDROGENASE, MITOCHONDRIAL"/>
    <property type="match status" value="1"/>
</dbReference>
<feature type="domain" description="Alcohol dehydrogenase iron-type/glycerol dehydrogenase GldA" evidence="10">
    <location>
        <begin position="469"/>
        <end position="645"/>
    </location>
</feature>
<dbReference type="CDD" id="cd08178">
    <property type="entry name" value="AAD_C"/>
    <property type="match status" value="1"/>
</dbReference>
<dbReference type="SUPFAM" id="SSF56796">
    <property type="entry name" value="Dehydroquinate synthase-like"/>
    <property type="match status" value="1"/>
</dbReference>
<dbReference type="EMBL" id="AZFU01000014">
    <property type="protein sequence ID" value="KRM05146.1"/>
    <property type="molecule type" value="Genomic_DNA"/>
</dbReference>
<dbReference type="GO" id="GO:0046872">
    <property type="term" value="F:metal ion binding"/>
    <property type="evidence" value="ECO:0007669"/>
    <property type="project" value="InterPro"/>
</dbReference>
<dbReference type="InterPro" id="IPR056798">
    <property type="entry name" value="ADH_Fe_C"/>
</dbReference>
<dbReference type="RefSeq" id="WP_056938181.1">
    <property type="nucleotide sequence ID" value="NZ_AZFU01000014.1"/>
</dbReference>
<dbReference type="InterPro" id="IPR039697">
    <property type="entry name" value="Alcohol_dehydrogenase_Fe"/>
</dbReference>
<dbReference type="CDD" id="cd07122">
    <property type="entry name" value="ALDH_F20_ACDH"/>
    <property type="match status" value="1"/>
</dbReference>
<evidence type="ECO:0000256" key="4">
    <source>
        <dbReference type="ARBA" id="ARBA00023027"/>
    </source>
</evidence>
<dbReference type="FunFam" id="1.20.1090.10:FF:000001">
    <property type="entry name" value="Aldehyde-alcohol dehydrogenase"/>
    <property type="match status" value="1"/>
</dbReference>
<evidence type="ECO:0000256" key="1">
    <source>
        <dbReference type="ARBA" id="ARBA00001954"/>
    </source>
</evidence>
<protein>
    <recommendedName>
        <fullName evidence="8">Aldehyde-alcohol dehydrogenase</fullName>
    </recommendedName>
</protein>
<dbReference type="InterPro" id="IPR016163">
    <property type="entry name" value="Ald_DH_C"/>
</dbReference>
<comment type="similarity">
    <text evidence="6 8">In the N-terminal section; belongs to the aldehyde dehydrogenase family.</text>
</comment>
<feature type="domain" description="Aldehyde dehydrogenase" evidence="9">
    <location>
        <begin position="22"/>
        <end position="282"/>
    </location>
</feature>
<dbReference type="PANTHER" id="PTHR11496">
    <property type="entry name" value="ALCOHOL DEHYDROGENASE"/>
    <property type="match status" value="1"/>
</dbReference>
<dbReference type="OrthoDB" id="9815791at2"/>
<dbReference type="Pfam" id="PF00171">
    <property type="entry name" value="Aldedh"/>
    <property type="match status" value="1"/>
</dbReference>
<evidence type="ECO:0000256" key="7">
    <source>
        <dbReference type="ARBA" id="ARBA00035645"/>
    </source>
</evidence>
<evidence type="ECO:0000313" key="12">
    <source>
        <dbReference type="EMBL" id="KRM05146.1"/>
    </source>
</evidence>
<dbReference type="PIRSF" id="PIRSF000111">
    <property type="entry name" value="ALDH_ADH"/>
    <property type="match status" value="1"/>
</dbReference>
<dbReference type="GO" id="GO:0006066">
    <property type="term" value="P:alcohol metabolic process"/>
    <property type="evidence" value="ECO:0007669"/>
    <property type="project" value="InterPro"/>
</dbReference>
<name>A0A0R1VI40_9LACO</name>
<dbReference type="eggNOG" id="COG1454">
    <property type="taxonomic scope" value="Bacteria"/>
</dbReference>
<evidence type="ECO:0000313" key="13">
    <source>
        <dbReference type="Proteomes" id="UP000051307"/>
    </source>
</evidence>
<organism evidence="12 13">
    <name type="scientific">Lactobacillus kitasatonis DSM 16761 = JCM 1039</name>
    <dbReference type="NCBI Taxonomy" id="1423767"/>
    <lineage>
        <taxon>Bacteria</taxon>
        <taxon>Bacillati</taxon>
        <taxon>Bacillota</taxon>
        <taxon>Bacilli</taxon>
        <taxon>Lactobacillales</taxon>
        <taxon>Lactobacillaceae</taxon>
        <taxon>Lactobacillus</taxon>
    </lineage>
</organism>
<dbReference type="GO" id="GO:0008774">
    <property type="term" value="F:acetaldehyde dehydrogenase (acetylating) activity"/>
    <property type="evidence" value="ECO:0007669"/>
    <property type="project" value="UniProtKB-UniRule"/>
</dbReference>
<evidence type="ECO:0000256" key="2">
    <source>
        <dbReference type="ARBA" id="ARBA00023002"/>
    </source>
</evidence>
<dbReference type="InterPro" id="IPR001670">
    <property type="entry name" value="ADH_Fe/GldA"/>
</dbReference>
<dbReference type="GO" id="GO:0004022">
    <property type="term" value="F:alcohol dehydrogenase (NAD+) activity"/>
    <property type="evidence" value="ECO:0007669"/>
    <property type="project" value="UniProtKB-UniRule"/>
</dbReference>
<keyword evidence="4" id="KW-0520">NAD</keyword>
<evidence type="ECO:0000259" key="10">
    <source>
        <dbReference type="Pfam" id="PF00465"/>
    </source>
</evidence>
<dbReference type="AlphaFoldDB" id="A0A0R1VI40"/>
<proteinExistence type="inferred from homology"/>
<dbReference type="GO" id="GO:0015976">
    <property type="term" value="P:carbon utilization"/>
    <property type="evidence" value="ECO:0007669"/>
    <property type="project" value="InterPro"/>
</dbReference>
<evidence type="ECO:0000259" key="11">
    <source>
        <dbReference type="Pfam" id="PF25137"/>
    </source>
</evidence>
<keyword evidence="5" id="KW-0511">Multifunctional enzyme</keyword>
<evidence type="ECO:0000256" key="6">
    <source>
        <dbReference type="ARBA" id="ARBA00035641"/>
    </source>
</evidence>
<accession>A0A0R1VI40</accession>
<dbReference type="InterPro" id="IPR034789">
    <property type="entry name" value="AAD_C"/>
</dbReference>
<dbReference type="PATRIC" id="fig|1423767.3.peg.214"/>
<comment type="cofactor">
    <cofactor evidence="1">
        <name>Fe(2+)</name>
        <dbReference type="ChEBI" id="CHEBI:29033"/>
    </cofactor>
</comment>
<dbReference type="Gene3D" id="3.40.50.1970">
    <property type="match status" value="1"/>
</dbReference>
<dbReference type="InterPro" id="IPR012079">
    <property type="entry name" value="Bifunc_Ald-ADH"/>
</dbReference>
<gene>
    <name evidence="12" type="ORF">FC59_GL000204</name>
</gene>
<comment type="caution">
    <text evidence="12">The sequence shown here is derived from an EMBL/GenBank/DDBJ whole genome shotgun (WGS) entry which is preliminary data.</text>
</comment>
<dbReference type="FunFam" id="3.40.50.1970:FF:000003">
    <property type="entry name" value="Alcohol dehydrogenase, iron-containing"/>
    <property type="match status" value="1"/>
</dbReference>
<dbReference type="Gene3D" id="3.40.309.10">
    <property type="entry name" value="Aldehyde Dehydrogenase, Chain A, domain 2"/>
    <property type="match status" value="1"/>
</dbReference>
<evidence type="ECO:0000256" key="3">
    <source>
        <dbReference type="ARBA" id="ARBA00023004"/>
    </source>
</evidence>
<evidence type="ECO:0000256" key="5">
    <source>
        <dbReference type="ARBA" id="ARBA00023268"/>
    </source>
</evidence>
<comment type="similarity">
    <text evidence="7 8">In the C-terminal section; belongs to the iron-containing alcohol dehydrogenase family.</text>
</comment>
<evidence type="ECO:0000259" key="9">
    <source>
        <dbReference type="Pfam" id="PF00171"/>
    </source>
</evidence>
<dbReference type="SUPFAM" id="SSF53720">
    <property type="entry name" value="ALDH-like"/>
    <property type="match status" value="1"/>
</dbReference>
<dbReference type="Pfam" id="PF25137">
    <property type="entry name" value="ADH_Fe_C"/>
    <property type="match status" value="1"/>
</dbReference>
<evidence type="ECO:0000256" key="8">
    <source>
        <dbReference type="PIRNR" id="PIRNR000111"/>
    </source>
</evidence>
<keyword evidence="3" id="KW-0408">Iron</keyword>
<dbReference type="Gene3D" id="1.20.1090.10">
    <property type="entry name" value="Dehydroquinate synthase-like - alpha domain"/>
    <property type="match status" value="1"/>
</dbReference>
<dbReference type="InterPro" id="IPR016161">
    <property type="entry name" value="Ald_DH/histidinol_DH"/>
</dbReference>
<sequence>MAKTQQKETLTEEQKKKQIYDMVDNLVKKSHVALDEMANFTQEQVDKICEAVATAGEQNAYPLAKMAVEETKRGVVEDKTTKNMYASENIWNSLRHEKTVGVIDEDKELGLTKIAEPKGVIAGVTPVTNPTSTVIFKAMLALKTRNTIIFGFHPQAQKSCVETGKIIQAAAVAAGAPKDAIQWIEEPSLDATTDLMNNPGVQTILATGGPGMVKAAYSSGKPAIGVGPGNGPSYIEKSANIDRAVYDIVLSKTFDNGMVCASENSVVVDDEIYDKVVDEFKKWNCYFLNKEEIKKFEEHFIDPRRGTVAGPVAGKSAYEIAKLCGVDVPKNTKVIVAEYNGVGRKFPLSAEKLSPVFTLYRAKNHDDAFRICSELLDYGGRGHTAGLHSSDKKIIDEFAMKMDACRILVNSPAALGGIGDLYNNMLPSLTLGTGSYGANTFSHNIGAKDLLNIKTVAMRRDNMQWVKVPSKTYFEHNAANYLRHMPNVNRFFIVTDEGVADQGFADEITDIISKRRGQKEYEVFKAVTLDPNTDVIKDGVHRMNIFKPDVVIAIGGGSVMDAAKAMRLFYENPEMSFEEAYQKFLDIRKRVVRFPKINGVQLVCIPTTSGTGSEVSPIAIISDAKTGIKHTLCDYALTPDVSIVDDQFVQTLPKRLIAWSGFESLGHAIESYVSTMATDFTRGWSLEAIKTIFANLKKSYDGDLDARKQMHDAATIAGMAYSNAFLGLEHSIAHTVGSTFDIPSGVSDAIALPQVIRFNSKRPEKLAMWPHYSVYRAESDYADIARAIGLTGSSDDELVEKLVQKIIDLAESVGIKMAYKGYGVDKAEFDKKVDELAVEAYGDQNTVTNPSAPLISQIVQLMKDCYEGKGIVDNK</sequence>
<keyword evidence="2 8" id="KW-0560">Oxidoreductase</keyword>
<dbReference type="Gene3D" id="3.40.605.10">
    <property type="entry name" value="Aldehyde Dehydrogenase, Chain A, domain 1"/>
    <property type="match status" value="1"/>
</dbReference>
<dbReference type="Pfam" id="PF00465">
    <property type="entry name" value="Fe-ADH"/>
    <property type="match status" value="1"/>
</dbReference>
<dbReference type="eggNOG" id="COG1012">
    <property type="taxonomic scope" value="Bacteria"/>
</dbReference>
<dbReference type="Proteomes" id="UP000051307">
    <property type="component" value="Unassembled WGS sequence"/>
</dbReference>
<dbReference type="InterPro" id="IPR016162">
    <property type="entry name" value="Ald_DH_N"/>
</dbReference>
<reference evidence="12 13" key="1">
    <citation type="journal article" date="2015" name="Genome Announc.">
        <title>Expanding the biotechnology potential of lactobacilli through comparative genomics of 213 strains and associated genera.</title>
        <authorList>
            <person name="Sun Z."/>
            <person name="Harris H.M."/>
            <person name="McCann A."/>
            <person name="Guo C."/>
            <person name="Argimon S."/>
            <person name="Zhang W."/>
            <person name="Yang X."/>
            <person name="Jeffery I.B."/>
            <person name="Cooney J.C."/>
            <person name="Kagawa T.F."/>
            <person name="Liu W."/>
            <person name="Song Y."/>
            <person name="Salvetti E."/>
            <person name="Wrobel A."/>
            <person name="Rasinkangas P."/>
            <person name="Parkhill J."/>
            <person name="Rea M.C."/>
            <person name="O'Sullivan O."/>
            <person name="Ritari J."/>
            <person name="Douillard F.P."/>
            <person name="Paul Ross R."/>
            <person name="Yang R."/>
            <person name="Briner A.E."/>
            <person name="Felis G.E."/>
            <person name="de Vos W.M."/>
            <person name="Barrangou R."/>
            <person name="Klaenhammer T.R."/>
            <person name="Caufield P.W."/>
            <person name="Cui Y."/>
            <person name="Zhang H."/>
            <person name="O'Toole P.W."/>
        </authorList>
    </citation>
    <scope>NUCLEOTIDE SEQUENCE [LARGE SCALE GENOMIC DNA]</scope>
    <source>
        <strain evidence="12 13">DSM 16761</strain>
    </source>
</reference>